<gene>
    <name evidence="2" type="ORF">E9998_09535</name>
</gene>
<sequence length="646" mass="70822">MMMPETLYGWFQVTPRRIALSLLGVTVLALAAVTAVTAGSAPPIERTTGPEPAALLLPTMEPHLDLQLADQQFPPSVEGVPGDDHSCEQVFQGWTTADERLVVLRIRRCASFEWAAYQQALILDDARQLDAEIIPTDDIPFGSQIVVSRPSDEVTQPLVVVVARRGNYVLQSTMMSDQAHLAEDTALALAVAELQWEHLVGAPGPAIHPPVQATLLLRTGWNLAFIFITLYATLNLLGWLRERCRGVRAASGVPAGIPGVRWLDVSERSTRLARRARMRFWTMLVLVGLSQALPLPTAVSAAVLGLLPVVYTLGRRHAPGTNQIWGRHAEPQVRTHRNQGRAGIGVFLSSVTFVLGLVALLVPAILLALSATDEVTANGRWHPVVLADEPFAWRLIPVPLLIIDTLAVALMLLTISGALYRYARRQSLLDTTQKLEADNRAPIIFLRNFSDDEVTIRTSPLTRKSIMDKLGGHQFERFEEILVRYLSTYGPVIAVNNPNSKQAPLGAARESLAHDAWQATVGSRLDSSAMIVVAAAPGAVTKGLSWELEQIADRSALPRTLLVIPPYPSGQLRNRWRRFLEMATKIDIPSGTTDHVDQILVLANRGNSEWDAYHARHRTDWAYAVALAVAAETVDRPVTEVRPSSG</sequence>
<keyword evidence="1" id="KW-0472">Membrane</keyword>
<dbReference type="Proteomes" id="UP000305792">
    <property type="component" value="Unassembled WGS sequence"/>
</dbReference>
<name>A0A4S8PL15_9ACTN</name>
<feature type="transmembrane region" description="Helical" evidence="1">
    <location>
        <begin position="220"/>
        <end position="240"/>
    </location>
</feature>
<protein>
    <submittedName>
        <fullName evidence="2">Uncharacterized protein</fullName>
    </submittedName>
</protein>
<feature type="transmembrane region" description="Helical" evidence="1">
    <location>
        <begin position="344"/>
        <end position="371"/>
    </location>
</feature>
<keyword evidence="1" id="KW-1133">Transmembrane helix</keyword>
<accession>A0A4S8PL15</accession>
<evidence type="ECO:0000313" key="2">
    <source>
        <dbReference type="EMBL" id="THV28984.1"/>
    </source>
</evidence>
<comment type="caution">
    <text evidence="2">The sequence shown here is derived from an EMBL/GenBank/DDBJ whole genome shotgun (WGS) entry which is preliminary data.</text>
</comment>
<keyword evidence="1" id="KW-0812">Transmembrane</keyword>
<evidence type="ECO:0000256" key="1">
    <source>
        <dbReference type="SAM" id="Phobius"/>
    </source>
</evidence>
<keyword evidence="3" id="KW-1185">Reference proteome</keyword>
<organism evidence="2 3">
    <name type="scientific">Glycomyces paridis</name>
    <dbReference type="NCBI Taxonomy" id="2126555"/>
    <lineage>
        <taxon>Bacteria</taxon>
        <taxon>Bacillati</taxon>
        <taxon>Actinomycetota</taxon>
        <taxon>Actinomycetes</taxon>
        <taxon>Glycomycetales</taxon>
        <taxon>Glycomycetaceae</taxon>
        <taxon>Glycomyces</taxon>
    </lineage>
</organism>
<evidence type="ECO:0000313" key="3">
    <source>
        <dbReference type="Proteomes" id="UP000305792"/>
    </source>
</evidence>
<dbReference type="RefSeq" id="WP_136529479.1">
    <property type="nucleotide sequence ID" value="NZ_STGX01000006.1"/>
</dbReference>
<proteinExistence type="predicted"/>
<reference evidence="2 3" key="1">
    <citation type="journal article" date="2018" name="Int. J. Syst. Evol. Microbiol.">
        <title>Glycomyces paridis sp. nov., isolated from the medicinal plant Paris polyphylla.</title>
        <authorList>
            <person name="Fang X.M."/>
            <person name="Bai J.L."/>
            <person name="Su J."/>
            <person name="Zhao L.L."/>
            <person name="Liu H.Y."/>
            <person name="Ma B.P."/>
            <person name="Zhang Y.Q."/>
            <person name="Yu L.Y."/>
        </authorList>
    </citation>
    <scope>NUCLEOTIDE SEQUENCE [LARGE SCALE GENOMIC DNA]</scope>
    <source>
        <strain evidence="2 3">CPCC 204357</strain>
    </source>
</reference>
<dbReference type="EMBL" id="STGX01000006">
    <property type="protein sequence ID" value="THV28984.1"/>
    <property type="molecule type" value="Genomic_DNA"/>
</dbReference>
<dbReference type="AlphaFoldDB" id="A0A4S8PL15"/>
<feature type="transmembrane region" description="Helical" evidence="1">
    <location>
        <begin position="391"/>
        <end position="420"/>
    </location>
</feature>
<dbReference type="OrthoDB" id="7107981at2"/>